<keyword evidence="2" id="KW-0805">Transcription regulation</keyword>
<comment type="caution">
    <text evidence="7">The sequence shown here is derived from an EMBL/GenBank/DDBJ whole genome shotgun (WGS) entry which is preliminary data.</text>
</comment>
<keyword evidence="4" id="KW-0804">Transcription</keyword>
<protein>
    <submittedName>
        <fullName evidence="7">RNA polymerase sigma factor</fullName>
    </submittedName>
</protein>
<dbReference type="Gene3D" id="1.10.1740.10">
    <property type="match status" value="1"/>
</dbReference>
<evidence type="ECO:0000259" key="5">
    <source>
        <dbReference type="Pfam" id="PF04542"/>
    </source>
</evidence>
<dbReference type="InterPro" id="IPR013325">
    <property type="entry name" value="RNA_pol_sigma_r2"/>
</dbReference>
<evidence type="ECO:0000256" key="1">
    <source>
        <dbReference type="ARBA" id="ARBA00010641"/>
    </source>
</evidence>
<dbReference type="RefSeq" id="WP_129435502.1">
    <property type="nucleotide sequence ID" value="NZ_SBKO01000002.1"/>
</dbReference>
<dbReference type="PANTHER" id="PTHR43133:SF51">
    <property type="entry name" value="RNA POLYMERASE SIGMA FACTOR"/>
    <property type="match status" value="1"/>
</dbReference>
<evidence type="ECO:0000256" key="3">
    <source>
        <dbReference type="ARBA" id="ARBA00023082"/>
    </source>
</evidence>
<dbReference type="EMBL" id="SBKO01000002">
    <property type="protein sequence ID" value="RXR19044.1"/>
    <property type="molecule type" value="Genomic_DNA"/>
</dbReference>
<evidence type="ECO:0000313" key="8">
    <source>
        <dbReference type="Proteomes" id="UP000290283"/>
    </source>
</evidence>
<sequence length="180" mass="21077">MQDEKVFITELLDPKTQNEAFRKLVRDYQRPLYAHIRNMVINHDDTDDVLQNTFVKVFQNLKNFKGESKLYSWVYRIATNEAITFINTRAKKSGISSEELKDKMINNLQADVDYDGDAIQLKLQKAVATLPEKQQLVFKMKYFQELKYEEISEILETSVGGLKASYFHAVKKIEEYLHSN</sequence>
<dbReference type="GO" id="GO:0006352">
    <property type="term" value="P:DNA-templated transcription initiation"/>
    <property type="evidence" value="ECO:0007669"/>
    <property type="project" value="InterPro"/>
</dbReference>
<keyword evidence="8" id="KW-1185">Reference proteome</keyword>
<dbReference type="NCBIfam" id="TIGR02937">
    <property type="entry name" value="sigma70-ECF"/>
    <property type="match status" value="1"/>
</dbReference>
<organism evidence="7 8">
    <name type="scientific">Flavobacterium amnicola</name>
    <dbReference type="NCBI Taxonomy" id="2506422"/>
    <lineage>
        <taxon>Bacteria</taxon>
        <taxon>Pseudomonadati</taxon>
        <taxon>Bacteroidota</taxon>
        <taxon>Flavobacteriia</taxon>
        <taxon>Flavobacteriales</taxon>
        <taxon>Flavobacteriaceae</taxon>
        <taxon>Flavobacterium</taxon>
    </lineage>
</organism>
<dbReference type="Gene3D" id="1.10.10.10">
    <property type="entry name" value="Winged helix-like DNA-binding domain superfamily/Winged helix DNA-binding domain"/>
    <property type="match status" value="1"/>
</dbReference>
<name>A0A4Q1K2M7_9FLAO</name>
<proteinExistence type="inferred from homology"/>
<dbReference type="InterPro" id="IPR039425">
    <property type="entry name" value="RNA_pol_sigma-70-like"/>
</dbReference>
<dbReference type="GO" id="GO:0003677">
    <property type="term" value="F:DNA binding"/>
    <property type="evidence" value="ECO:0007669"/>
    <property type="project" value="InterPro"/>
</dbReference>
<keyword evidence="3" id="KW-0731">Sigma factor</keyword>
<evidence type="ECO:0000256" key="4">
    <source>
        <dbReference type="ARBA" id="ARBA00023163"/>
    </source>
</evidence>
<dbReference type="PANTHER" id="PTHR43133">
    <property type="entry name" value="RNA POLYMERASE ECF-TYPE SIGMA FACTO"/>
    <property type="match status" value="1"/>
</dbReference>
<dbReference type="OrthoDB" id="9780326at2"/>
<comment type="similarity">
    <text evidence="1">Belongs to the sigma-70 factor family. ECF subfamily.</text>
</comment>
<dbReference type="Pfam" id="PF08281">
    <property type="entry name" value="Sigma70_r4_2"/>
    <property type="match status" value="1"/>
</dbReference>
<evidence type="ECO:0000256" key="2">
    <source>
        <dbReference type="ARBA" id="ARBA00023015"/>
    </source>
</evidence>
<accession>A0A4Q1K2M7</accession>
<dbReference type="InterPro" id="IPR007627">
    <property type="entry name" value="RNA_pol_sigma70_r2"/>
</dbReference>
<dbReference type="InterPro" id="IPR013249">
    <property type="entry name" value="RNA_pol_sigma70_r4_t2"/>
</dbReference>
<dbReference type="InterPro" id="IPR013324">
    <property type="entry name" value="RNA_pol_sigma_r3/r4-like"/>
</dbReference>
<dbReference type="InterPro" id="IPR036388">
    <property type="entry name" value="WH-like_DNA-bd_sf"/>
</dbReference>
<dbReference type="SUPFAM" id="SSF88946">
    <property type="entry name" value="Sigma2 domain of RNA polymerase sigma factors"/>
    <property type="match status" value="1"/>
</dbReference>
<feature type="domain" description="RNA polymerase sigma factor 70 region 4 type 2" evidence="6">
    <location>
        <begin position="121"/>
        <end position="173"/>
    </location>
</feature>
<evidence type="ECO:0000313" key="7">
    <source>
        <dbReference type="EMBL" id="RXR19044.1"/>
    </source>
</evidence>
<dbReference type="GO" id="GO:0016987">
    <property type="term" value="F:sigma factor activity"/>
    <property type="evidence" value="ECO:0007669"/>
    <property type="project" value="UniProtKB-KW"/>
</dbReference>
<evidence type="ECO:0000259" key="6">
    <source>
        <dbReference type="Pfam" id="PF08281"/>
    </source>
</evidence>
<dbReference type="AlphaFoldDB" id="A0A4Q1K2M7"/>
<dbReference type="SUPFAM" id="SSF88659">
    <property type="entry name" value="Sigma3 and sigma4 domains of RNA polymerase sigma factors"/>
    <property type="match status" value="1"/>
</dbReference>
<dbReference type="CDD" id="cd06171">
    <property type="entry name" value="Sigma70_r4"/>
    <property type="match status" value="1"/>
</dbReference>
<feature type="domain" description="RNA polymerase sigma-70 region 2" evidence="5">
    <location>
        <begin position="24"/>
        <end position="90"/>
    </location>
</feature>
<gene>
    <name evidence="7" type="ORF">EQG63_06250</name>
</gene>
<dbReference type="Pfam" id="PF04542">
    <property type="entry name" value="Sigma70_r2"/>
    <property type="match status" value="1"/>
</dbReference>
<dbReference type="InterPro" id="IPR014284">
    <property type="entry name" value="RNA_pol_sigma-70_dom"/>
</dbReference>
<dbReference type="Proteomes" id="UP000290283">
    <property type="component" value="Unassembled WGS sequence"/>
</dbReference>
<reference evidence="8" key="1">
    <citation type="submission" date="2019-01" db="EMBL/GenBank/DDBJ databases">
        <title>Cytophagaceae bacterium strain CAR-16.</title>
        <authorList>
            <person name="Chen W.-M."/>
        </authorList>
    </citation>
    <scope>NUCLEOTIDE SEQUENCE [LARGE SCALE GENOMIC DNA]</scope>
    <source>
        <strain evidence="8">LLJ-11</strain>
    </source>
</reference>